<evidence type="ECO:0000256" key="1">
    <source>
        <dbReference type="SAM" id="MobiDB-lite"/>
    </source>
</evidence>
<proteinExistence type="predicted"/>
<organism evidence="2 3">
    <name type="scientific">Musa troglodytarum</name>
    <name type="common">fe'i banana</name>
    <dbReference type="NCBI Taxonomy" id="320322"/>
    <lineage>
        <taxon>Eukaryota</taxon>
        <taxon>Viridiplantae</taxon>
        <taxon>Streptophyta</taxon>
        <taxon>Embryophyta</taxon>
        <taxon>Tracheophyta</taxon>
        <taxon>Spermatophyta</taxon>
        <taxon>Magnoliopsida</taxon>
        <taxon>Liliopsida</taxon>
        <taxon>Zingiberales</taxon>
        <taxon>Musaceae</taxon>
        <taxon>Musa</taxon>
    </lineage>
</organism>
<dbReference type="EMBL" id="CP097508">
    <property type="protein sequence ID" value="URE10195.1"/>
    <property type="molecule type" value="Genomic_DNA"/>
</dbReference>
<accession>A0A9E7G8R8</accession>
<name>A0A9E7G8R8_9LILI</name>
<feature type="compositionally biased region" description="Basic residues" evidence="1">
    <location>
        <begin position="1"/>
        <end position="17"/>
    </location>
</feature>
<protein>
    <submittedName>
        <fullName evidence="2">Uncharacterized protein</fullName>
    </submittedName>
</protein>
<evidence type="ECO:0000313" key="2">
    <source>
        <dbReference type="EMBL" id="URE10195.1"/>
    </source>
</evidence>
<evidence type="ECO:0000313" key="3">
    <source>
        <dbReference type="Proteomes" id="UP001055439"/>
    </source>
</evidence>
<dbReference type="Proteomes" id="UP001055439">
    <property type="component" value="Chromosome 6"/>
</dbReference>
<feature type="region of interest" description="Disordered" evidence="1">
    <location>
        <begin position="1"/>
        <end position="32"/>
    </location>
</feature>
<dbReference type="OrthoDB" id="802517at2759"/>
<dbReference type="AlphaFoldDB" id="A0A9E7G8R8"/>
<keyword evidence="3" id="KW-1185">Reference proteome</keyword>
<reference evidence="2" key="1">
    <citation type="submission" date="2022-05" db="EMBL/GenBank/DDBJ databases">
        <title>The Musa troglodytarum L. genome provides insights into the mechanism of non-climacteric behaviour and enrichment of carotenoids.</title>
        <authorList>
            <person name="Wang J."/>
        </authorList>
    </citation>
    <scope>NUCLEOTIDE SEQUENCE</scope>
    <source>
        <tissue evidence="2">Leaf</tissue>
    </source>
</reference>
<sequence>MDHTKRHRRPSKGRRCSYVHDPVQNREGEAGDQEMEWLTEKATCVTSLSSNKKRGSSSGVLQDNKLKNWVRERCMLEWSQFQARLAQADRAHIDGTARGRALTGLESGDNPMSV</sequence>
<gene>
    <name evidence="2" type="ORF">MUK42_05755</name>
</gene>